<dbReference type="InterPro" id="IPR006379">
    <property type="entry name" value="HAD-SF_hydro_IIB"/>
</dbReference>
<dbReference type="InterPro" id="IPR023214">
    <property type="entry name" value="HAD_sf"/>
</dbReference>
<dbReference type="Gene3D" id="3.30.1240.10">
    <property type="match status" value="1"/>
</dbReference>
<dbReference type="NCBIfam" id="TIGR00099">
    <property type="entry name" value="Cof-subfamily"/>
    <property type="match status" value="1"/>
</dbReference>
<evidence type="ECO:0000313" key="1">
    <source>
        <dbReference type="EMBL" id="SHJ44636.1"/>
    </source>
</evidence>
<dbReference type="SFLD" id="SFLDS00003">
    <property type="entry name" value="Haloacid_Dehalogenase"/>
    <property type="match status" value="1"/>
</dbReference>
<dbReference type="GO" id="GO:0016791">
    <property type="term" value="F:phosphatase activity"/>
    <property type="evidence" value="ECO:0007669"/>
    <property type="project" value="TreeGrafter"/>
</dbReference>
<dbReference type="PROSITE" id="PS01229">
    <property type="entry name" value="COF_2"/>
    <property type="match status" value="1"/>
</dbReference>
<proteinExistence type="predicted"/>
<evidence type="ECO:0008006" key="3">
    <source>
        <dbReference type="Google" id="ProtNLM"/>
    </source>
</evidence>
<protein>
    <recommendedName>
        <fullName evidence="3">Cof subfamily of IIB subfamily of haloacid dehalogenase superfamily/HAD-superfamily hydrolase, subfamily IIB</fullName>
    </recommendedName>
</protein>
<dbReference type="Pfam" id="PF08282">
    <property type="entry name" value="Hydrolase_3"/>
    <property type="match status" value="1"/>
</dbReference>
<dbReference type="InterPro" id="IPR000150">
    <property type="entry name" value="Cof"/>
</dbReference>
<gene>
    <name evidence="1" type="ORF">SAMN05444401_3053</name>
</gene>
<dbReference type="EMBL" id="FQZO01000005">
    <property type="protein sequence ID" value="SHJ44636.1"/>
    <property type="molecule type" value="Genomic_DNA"/>
</dbReference>
<name>A0A1M6JD16_9CLOT</name>
<dbReference type="PANTHER" id="PTHR10000">
    <property type="entry name" value="PHOSPHOSERINE PHOSPHATASE"/>
    <property type="match status" value="1"/>
</dbReference>
<organism evidence="1 2">
    <name type="scientific">Clostridium amylolyticum</name>
    <dbReference type="NCBI Taxonomy" id="1121298"/>
    <lineage>
        <taxon>Bacteria</taxon>
        <taxon>Bacillati</taxon>
        <taxon>Bacillota</taxon>
        <taxon>Clostridia</taxon>
        <taxon>Eubacteriales</taxon>
        <taxon>Clostridiaceae</taxon>
        <taxon>Clostridium</taxon>
    </lineage>
</organism>
<dbReference type="STRING" id="1121298.SAMN05444401_3053"/>
<dbReference type="SFLD" id="SFLDG01144">
    <property type="entry name" value="C2.B.4:_PGP_Like"/>
    <property type="match status" value="1"/>
</dbReference>
<dbReference type="AlphaFoldDB" id="A0A1M6JD16"/>
<dbReference type="RefSeq" id="WP_073008501.1">
    <property type="nucleotide sequence ID" value="NZ_FQZO01000005.1"/>
</dbReference>
<dbReference type="SFLD" id="SFLDG01140">
    <property type="entry name" value="C2.B:_Phosphomannomutase_and_P"/>
    <property type="match status" value="1"/>
</dbReference>
<dbReference type="GO" id="GO:0000287">
    <property type="term" value="F:magnesium ion binding"/>
    <property type="evidence" value="ECO:0007669"/>
    <property type="project" value="TreeGrafter"/>
</dbReference>
<dbReference type="NCBIfam" id="TIGR01484">
    <property type="entry name" value="HAD-SF-IIB"/>
    <property type="match status" value="1"/>
</dbReference>
<dbReference type="PANTHER" id="PTHR10000:SF8">
    <property type="entry name" value="HAD SUPERFAMILY HYDROLASE-LIKE, TYPE 3"/>
    <property type="match status" value="1"/>
</dbReference>
<dbReference type="CDD" id="cd07516">
    <property type="entry name" value="HAD_Pase"/>
    <property type="match status" value="1"/>
</dbReference>
<accession>A0A1M6JD16</accession>
<dbReference type="InterPro" id="IPR036412">
    <property type="entry name" value="HAD-like_sf"/>
</dbReference>
<dbReference type="SUPFAM" id="SSF56784">
    <property type="entry name" value="HAD-like"/>
    <property type="match status" value="1"/>
</dbReference>
<dbReference type="GO" id="GO:0005829">
    <property type="term" value="C:cytosol"/>
    <property type="evidence" value="ECO:0007669"/>
    <property type="project" value="TreeGrafter"/>
</dbReference>
<sequence length="283" mass="31812">MKYKLICTDMDGTLLNTSHEVSERNKIAINKAHELGVKIAIATGRMYNSAAYYADIIGVKAPVISANGAFVRGKNKEDVIYKKVLGMDNCMKILAILNKYDIIPHYHTPEAVFSGDLVYSAKIYNDRNDSVPDELKIDVNIIKDMNEWEKVFRDHDADILKCIGVDEDVEKILKAKEELRQIEDIEVVSSYITNIEINGKDVTKGRAVEVLASLYNIDRDEIICIGDNENDLSMIEYAGLGVAMGNAEEYVKEKADYVTATNAEDGVAKVIEKFIIEEYLENR</sequence>
<evidence type="ECO:0000313" key="2">
    <source>
        <dbReference type="Proteomes" id="UP000184080"/>
    </source>
</evidence>
<dbReference type="Gene3D" id="3.40.50.1000">
    <property type="entry name" value="HAD superfamily/HAD-like"/>
    <property type="match status" value="1"/>
</dbReference>
<reference evidence="1 2" key="1">
    <citation type="submission" date="2016-11" db="EMBL/GenBank/DDBJ databases">
        <authorList>
            <person name="Jaros S."/>
            <person name="Januszkiewicz K."/>
            <person name="Wedrychowicz H."/>
        </authorList>
    </citation>
    <scope>NUCLEOTIDE SEQUENCE [LARGE SCALE GENOMIC DNA]</scope>
    <source>
        <strain evidence="1 2">DSM 21864</strain>
    </source>
</reference>
<dbReference type="PROSITE" id="PS01228">
    <property type="entry name" value="COF_1"/>
    <property type="match status" value="1"/>
</dbReference>
<keyword evidence="2" id="KW-1185">Reference proteome</keyword>
<dbReference type="OrthoDB" id="9781413at2"/>
<dbReference type="Proteomes" id="UP000184080">
    <property type="component" value="Unassembled WGS sequence"/>
</dbReference>